<organism evidence="2">
    <name type="scientific">Pseudomonas fluorescens (strain SBW25)</name>
    <dbReference type="NCBI Taxonomy" id="216595"/>
    <lineage>
        <taxon>Bacteria</taxon>
        <taxon>Pseudomonadati</taxon>
        <taxon>Pseudomonadota</taxon>
        <taxon>Gammaproteobacteria</taxon>
        <taxon>Pseudomonadales</taxon>
        <taxon>Pseudomonadaceae</taxon>
        <taxon>Pseudomonas</taxon>
    </lineage>
</organism>
<sequence length="82" mass="9087">MGRIAAAEGDSEEKRGDTAQKAVIRRRNRTEFDHGHHLAVGFTENLALFEVPINNSSSNNERFGRTTNAPIALMDNESMVES</sequence>
<evidence type="ECO:0000313" key="2">
    <source>
        <dbReference type="EMBL" id="CEK42471.1"/>
    </source>
</evidence>
<reference evidence="2" key="2">
    <citation type="submission" date="2015-06" db="EMBL/GenBank/DDBJ databases">
        <title>Environmentally co-occuring mercury resistance plasmids are genetically and phenotypically diverse and confer variable context-dependent fitness effects.</title>
        <authorList>
            <person name="Hall J.P.J."/>
            <person name="Harrison E."/>
            <person name="Lilley A.K."/>
            <person name="Paterson S."/>
            <person name="Spiers A.J."/>
            <person name="Brockhurst M.A."/>
        </authorList>
    </citation>
    <scope>NUCLEOTIDE SEQUENCE [LARGE SCALE GENOMIC DNA]</scope>
    <source>
        <strain evidence="2">SBW25</strain>
        <plasmid evidence="2">pQBR55</plasmid>
    </source>
</reference>
<keyword evidence="2" id="KW-0614">Plasmid</keyword>
<dbReference type="AlphaFoldDB" id="A0A0G4E5H1"/>
<feature type="region of interest" description="Disordered" evidence="1">
    <location>
        <begin position="1"/>
        <end position="21"/>
    </location>
</feature>
<dbReference type="RefSeq" id="WP_090315687.1">
    <property type="nucleotide sequence ID" value="NZ_LN713927.1"/>
</dbReference>
<protein>
    <submittedName>
        <fullName evidence="2">Uncharacterized protein</fullName>
    </submittedName>
</protein>
<reference evidence="2" key="1">
    <citation type="submission" date="2014-12" db="EMBL/GenBank/DDBJ databases">
        <authorList>
            <person name="Hall J."/>
        </authorList>
    </citation>
    <scope>NUCLEOTIDE SEQUENCE [LARGE SCALE GENOMIC DNA]</scope>
    <source>
        <strain evidence="2">SBW25</strain>
        <plasmid evidence="2">pQBR55</plasmid>
    </source>
</reference>
<dbReference type="EMBL" id="LN713927">
    <property type="protein sequence ID" value="CEK42471.1"/>
    <property type="molecule type" value="Genomic_DNA"/>
</dbReference>
<proteinExistence type="predicted"/>
<name>A0A0G4E5H1_PSEFS</name>
<evidence type="ECO:0000256" key="1">
    <source>
        <dbReference type="SAM" id="MobiDB-lite"/>
    </source>
</evidence>
<accession>A0A0G4E5H1</accession>
<gene>
    <name evidence="2" type="ORF">PQBR55_0092</name>
</gene>
<geneLocation type="plasmid" evidence="2">
    <name>pQBR55</name>
</geneLocation>